<evidence type="ECO:0000256" key="1">
    <source>
        <dbReference type="SAM" id="Phobius"/>
    </source>
</evidence>
<protein>
    <submittedName>
        <fullName evidence="2">Uncharacterized protein</fullName>
    </submittedName>
</protein>
<dbReference type="Proteomes" id="UP001583172">
    <property type="component" value="Unassembled WGS sequence"/>
</dbReference>
<dbReference type="EMBL" id="JAZGSY010000140">
    <property type="protein sequence ID" value="KAL1839795.1"/>
    <property type="molecule type" value="Genomic_DNA"/>
</dbReference>
<proteinExistence type="predicted"/>
<keyword evidence="3" id="KW-1185">Reference proteome</keyword>
<keyword evidence="1" id="KW-0472">Membrane</keyword>
<organism evidence="2 3">
    <name type="scientific">Humicola insolens</name>
    <name type="common">Soft-rot fungus</name>
    <dbReference type="NCBI Taxonomy" id="85995"/>
    <lineage>
        <taxon>Eukaryota</taxon>
        <taxon>Fungi</taxon>
        <taxon>Dikarya</taxon>
        <taxon>Ascomycota</taxon>
        <taxon>Pezizomycotina</taxon>
        <taxon>Sordariomycetes</taxon>
        <taxon>Sordariomycetidae</taxon>
        <taxon>Sordariales</taxon>
        <taxon>Chaetomiaceae</taxon>
        <taxon>Mycothermus</taxon>
    </lineage>
</organism>
<evidence type="ECO:0000313" key="3">
    <source>
        <dbReference type="Proteomes" id="UP001583172"/>
    </source>
</evidence>
<name>A0ABR3VD90_HUMIN</name>
<accession>A0ABR3VD90</accession>
<feature type="transmembrane region" description="Helical" evidence="1">
    <location>
        <begin position="32"/>
        <end position="53"/>
    </location>
</feature>
<keyword evidence="1" id="KW-1133">Transmembrane helix</keyword>
<gene>
    <name evidence="2" type="ORF">VTJ49DRAFT_1169</name>
</gene>
<reference evidence="2 3" key="1">
    <citation type="journal article" date="2024" name="Commun. Biol.">
        <title>Comparative genomic analysis of thermophilic fungi reveals convergent evolutionary adaptations and gene losses.</title>
        <authorList>
            <person name="Steindorff A.S."/>
            <person name="Aguilar-Pontes M.V."/>
            <person name="Robinson A.J."/>
            <person name="Andreopoulos B."/>
            <person name="LaButti K."/>
            <person name="Kuo A."/>
            <person name="Mondo S."/>
            <person name="Riley R."/>
            <person name="Otillar R."/>
            <person name="Haridas S."/>
            <person name="Lipzen A."/>
            <person name="Grimwood J."/>
            <person name="Schmutz J."/>
            <person name="Clum A."/>
            <person name="Reid I.D."/>
            <person name="Moisan M.C."/>
            <person name="Butler G."/>
            <person name="Nguyen T.T.M."/>
            <person name="Dewar K."/>
            <person name="Conant G."/>
            <person name="Drula E."/>
            <person name="Henrissat B."/>
            <person name="Hansel C."/>
            <person name="Singer S."/>
            <person name="Hutchinson M.I."/>
            <person name="de Vries R.P."/>
            <person name="Natvig D.O."/>
            <person name="Powell A.J."/>
            <person name="Tsang A."/>
            <person name="Grigoriev I.V."/>
        </authorList>
    </citation>
    <scope>NUCLEOTIDE SEQUENCE [LARGE SCALE GENOMIC DNA]</scope>
    <source>
        <strain evidence="2 3">CBS 620.91</strain>
    </source>
</reference>
<comment type="caution">
    <text evidence="2">The sequence shown here is derived from an EMBL/GenBank/DDBJ whole genome shotgun (WGS) entry which is preliminary data.</text>
</comment>
<sequence>MKSASSSLIKQQLRRTWFGDSKSSEAANSSRYIPLFSSLSLFFYYLGWLRFVINIPPKNKVSLNLERLRDEKEQPLATSAPASHPPRSAHLPNFDPDFWTRAATWETAKTLPCSTKPQPWNVIASQPTTSPSTLPRSCLSLSTVDKFPVVLRNTIPA</sequence>
<evidence type="ECO:0000313" key="2">
    <source>
        <dbReference type="EMBL" id="KAL1839795.1"/>
    </source>
</evidence>
<keyword evidence="1" id="KW-0812">Transmembrane</keyword>